<reference evidence="2" key="1">
    <citation type="submission" date="2016-11" db="UniProtKB">
        <authorList>
            <consortium name="WormBaseParasite"/>
        </authorList>
    </citation>
    <scope>IDENTIFICATION</scope>
</reference>
<dbReference type="WBParaSite" id="Hba_11835">
    <property type="protein sequence ID" value="Hba_11835"/>
    <property type="gene ID" value="Hba_11835"/>
</dbReference>
<organism evidence="1 2">
    <name type="scientific">Heterorhabditis bacteriophora</name>
    <name type="common">Entomopathogenic nematode worm</name>
    <dbReference type="NCBI Taxonomy" id="37862"/>
    <lineage>
        <taxon>Eukaryota</taxon>
        <taxon>Metazoa</taxon>
        <taxon>Ecdysozoa</taxon>
        <taxon>Nematoda</taxon>
        <taxon>Chromadorea</taxon>
        <taxon>Rhabditida</taxon>
        <taxon>Rhabditina</taxon>
        <taxon>Rhabditomorpha</taxon>
        <taxon>Strongyloidea</taxon>
        <taxon>Heterorhabditidae</taxon>
        <taxon>Heterorhabditis</taxon>
    </lineage>
</organism>
<name>A0A1I7X349_HETBA</name>
<dbReference type="Proteomes" id="UP000095283">
    <property type="component" value="Unplaced"/>
</dbReference>
<dbReference type="AlphaFoldDB" id="A0A1I7X349"/>
<evidence type="ECO:0000313" key="1">
    <source>
        <dbReference type="Proteomes" id="UP000095283"/>
    </source>
</evidence>
<accession>A0A1I7X349</accession>
<protein>
    <submittedName>
        <fullName evidence="2">PITH domain-containing protein</fullName>
    </submittedName>
</protein>
<sequence>MSEGTEEIVNYDVPKSERSLLRSASDGESDEFVMLHQSKNIIIHVITPYCLITWKDDGIPKQHSGQLIIITNLAFRFPFIIGFGEDLIEIRLAVNGNLLASMYMPSVKLLSSKANELESVARERDNMRGGHTPNVRNLRRSDILNIHRNIDRLLFINKYGMLLNHLLKSVHLRVERQCESGYNTPDARYDGKVSDAFEIGEYKL</sequence>
<proteinExistence type="predicted"/>
<evidence type="ECO:0000313" key="2">
    <source>
        <dbReference type="WBParaSite" id="Hba_11835"/>
    </source>
</evidence>
<keyword evidence="1" id="KW-1185">Reference proteome</keyword>